<sequence length="177" mass="19255">MRFIRDCGGVAAIEISLLAVPLFALIAVVIEAALLVLAQHQLDVSVQRAARLLRTGAFQDQMTSIDPAQHLRTLLCGTGLSLYRCDEMRFDLVRTATFAIKQTASPYDADRGDWAAGFGTQFTCPSGGGIHLLRAAVPMLRPFGFLDFTGQRMPGGRQLLTSTAVFRTEDYAEKSCA</sequence>
<feature type="domain" description="TadE-like" evidence="2">
    <location>
        <begin position="9"/>
        <end position="51"/>
    </location>
</feature>
<gene>
    <name evidence="3" type="ORF">MRSR164_03970</name>
</gene>
<evidence type="ECO:0000313" key="4">
    <source>
        <dbReference type="Proteomes" id="UP001349262"/>
    </source>
</evidence>
<keyword evidence="4" id="KW-1185">Reference proteome</keyword>
<reference evidence="3 4" key="1">
    <citation type="journal article" date="2012" name="Genet. Mol. Biol.">
        <title>Analysis of 16S rRNA and mxaF genes revealing insights into Methylobacterium niche-specific plant association.</title>
        <authorList>
            <person name="Dourado M.N."/>
            <person name="Andreote F.D."/>
            <person name="Dini-Andreote F."/>
            <person name="Conti R."/>
            <person name="Araujo J.M."/>
            <person name="Araujo W.L."/>
        </authorList>
    </citation>
    <scope>NUCLEOTIDE SEQUENCE [LARGE SCALE GENOMIC DNA]</scope>
    <source>
        <strain evidence="3 4">SR1.6/4</strain>
    </source>
</reference>
<keyword evidence="1" id="KW-0472">Membrane</keyword>
<protein>
    <submittedName>
        <fullName evidence="3">Pilus assembly protein TadE</fullName>
    </submittedName>
</protein>
<dbReference type="Pfam" id="PF07811">
    <property type="entry name" value="TadE"/>
    <property type="match status" value="1"/>
</dbReference>
<proteinExistence type="predicted"/>
<name>A0ABU7T636_9HYPH</name>
<dbReference type="Proteomes" id="UP001349262">
    <property type="component" value="Unassembled WGS sequence"/>
</dbReference>
<keyword evidence="1" id="KW-1133">Transmembrane helix</keyword>
<keyword evidence="1" id="KW-0812">Transmembrane</keyword>
<evidence type="ECO:0000259" key="2">
    <source>
        <dbReference type="Pfam" id="PF07811"/>
    </source>
</evidence>
<feature type="transmembrane region" description="Helical" evidence="1">
    <location>
        <begin position="12"/>
        <end position="38"/>
    </location>
</feature>
<organism evidence="3 4">
    <name type="scientific">Methylobacterium radiotolerans</name>
    <dbReference type="NCBI Taxonomy" id="31998"/>
    <lineage>
        <taxon>Bacteria</taxon>
        <taxon>Pseudomonadati</taxon>
        <taxon>Pseudomonadota</taxon>
        <taxon>Alphaproteobacteria</taxon>
        <taxon>Hyphomicrobiales</taxon>
        <taxon>Methylobacteriaceae</taxon>
        <taxon>Methylobacterium</taxon>
    </lineage>
</organism>
<accession>A0ABU7T636</accession>
<evidence type="ECO:0000313" key="3">
    <source>
        <dbReference type="EMBL" id="MEE7455995.1"/>
    </source>
</evidence>
<dbReference type="InterPro" id="IPR012495">
    <property type="entry name" value="TadE-like_dom"/>
</dbReference>
<comment type="caution">
    <text evidence="3">The sequence shown here is derived from an EMBL/GenBank/DDBJ whole genome shotgun (WGS) entry which is preliminary data.</text>
</comment>
<dbReference type="EMBL" id="MLBY01000002">
    <property type="protein sequence ID" value="MEE7455995.1"/>
    <property type="molecule type" value="Genomic_DNA"/>
</dbReference>
<evidence type="ECO:0000256" key="1">
    <source>
        <dbReference type="SAM" id="Phobius"/>
    </source>
</evidence>